<comment type="similarity">
    <text evidence="2 7">Belongs to the major facilitator superfamily. Sugar transporter (TC 2.A.1.1) family.</text>
</comment>
<keyword evidence="11" id="KW-1185">Reference proteome</keyword>
<comment type="caution">
    <text evidence="10">The sequence shown here is derived from an EMBL/GenBank/DDBJ whole genome shotgun (WGS) entry which is preliminary data.</text>
</comment>
<dbReference type="PRINTS" id="PR00171">
    <property type="entry name" value="SUGRTRNSPORT"/>
</dbReference>
<dbReference type="GO" id="GO:0005886">
    <property type="term" value="C:plasma membrane"/>
    <property type="evidence" value="ECO:0007669"/>
    <property type="project" value="UniProtKB-SubCell"/>
</dbReference>
<feature type="transmembrane region" description="Helical" evidence="8">
    <location>
        <begin position="113"/>
        <end position="134"/>
    </location>
</feature>
<dbReference type="PROSITE" id="PS00217">
    <property type="entry name" value="SUGAR_TRANSPORT_2"/>
    <property type="match status" value="1"/>
</dbReference>
<evidence type="ECO:0000256" key="1">
    <source>
        <dbReference type="ARBA" id="ARBA00004651"/>
    </source>
</evidence>
<evidence type="ECO:0000256" key="2">
    <source>
        <dbReference type="ARBA" id="ARBA00010992"/>
    </source>
</evidence>
<name>A0A9W6R993_9PSEU</name>
<gene>
    <name evidence="10" type="primary">csbC</name>
    <name evidence="10" type="ORF">Atai01_82000</name>
</gene>
<dbReference type="FunFam" id="1.20.1250.20:FF:000134">
    <property type="entry name" value="MFS sugar transporter protein"/>
    <property type="match status" value="1"/>
</dbReference>
<feature type="transmembrane region" description="Helical" evidence="8">
    <location>
        <begin position="289"/>
        <end position="308"/>
    </location>
</feature>
<feature type="transmembrane region" description="Helical" evidence="8">
    <location>
        <begin position="387"/>
        <end position="411"/>
    </location>
</feature>
<dbReference type="PROSITE" id="PS50850">
    <property type="entry name" value="MFS"/>
    <property type="match status" value="1"/>
</dbReference>
<proteinExistence type="inferred from homology"/>
<protein>
    <submittedName>
        <fullName evidence="10">Metabolite transport protein CsbC</fullName>
    </submittedName>
</protein>
<evidence type="ECO:0000256" key="7">
    <source>
        <dbReference type="RuleBase" id="RU003346"/>
    </source>
</evidence>
<feature type="transmembrane region" description="Helical" evidence="8">
    <location>
        <begin position="88"/>
        <end position="107"/>
    </location>
</feature>
<feature type="transmembrane region" description="Helical" evidence="8">
    <location>
        <begin position="59"/>
        <end position="81"/>
    </location>
</feature>
<dbReference type="EMBL" id="BSTI01000040">
    <property type="protein sequence ID" value="GLY71581.1"/>
    <property type="molecule type" value="Genomic_DNA"/>
</dbReference>
<keyword evidence="4 8" id="KW-0812">Transmembrane</keyword>
<feature type="transmembrane region" description="Helical" evidence="8">
    <location>
        <begin position="253"/>
        <end position="277"/>
    </location>
</feature>
<sequence>MSQLASRSASGRQVAGVRPGLVYFFGALGAVIWGYDNGVIAGALLFITKEFDLTPAAQGLVSSSLSVGSAVGAAISGVLANPLGRKRLIFLAGLVFGAGVAVCSLAVSVPMLMAGRGVIGLGIGIVSVSVPIYLAELAPARIRGRIGALTQLMIASGILLSYLVGYALSPLHAWRWMIAVALVPALVLVVGIWVLPESPRWLLTRGRLEEARAGLARQVDAAEVDQALAEMRATLARAKPSWRRMFRPGVRRVVLVAVGMSILAQLLGINTVTYYAPTILKKIGFTDEASLLNTIGFGVVSIIFTVIATRVIDRWGRRPLLTVGALVMGAAMTVMAVLSWTTGLVVGVSGVLAILSLVVFKATYSLTWGTSTRIVVSEILPLSVRGVALGFAEIFNFASTFTLTLVFPILLAAGSGTAFITFGAMGVVACVFVLALVPETKGRTLEQIEAAYVAAGGNQR</sequence>
<evidence type="ECO:0000256" key="8">
    <source>
        <dbReference type="SAM" id="Phobius"/>
    </source>
</evidence>
<feature type="transmembrane region" description="Helical" evidence="8">
    <location>
        <begin position="320"/>
        <end position="338"/>
    </location>
</feature>
<keyword evidence="6 8" id="KW-0472">Membrane</keyword>
<dbReference type="GO" id="GO:0022857">
    <property type="term" value="F:transmembrane transporter activity"/>
    <property type="evidence" value="ECO:0007669"/>
    <property type="project" value="InterPro"/>
</dbReference>
<dbReference type="InterPro" id="IPR036259">
    <property type="entry name" value="MFS_trans_sf"/>
</dbReference>
<evidence type="ECO:0000313" key="11">
    <source>
        <dbReference type="Proteomes" id="UP001165136"/>
    </source>
</evidence>
<evidence type="ECO:0000256" key="3">
    <source>
        <dbReference type="ARBA" id="ARBA00022448"/>
    </source>
</evidence>
<dbReference type="Pfam" id="PF00083">
    <property type="entry name" value="Sugar_tr"/>
    <property type="match status" value="1"/>
</dbReference>
<organism evidence="10 11">
    <name type="scientific">Amycolatopsis taiwanensis</name>
    <dbReference type="NCBI Taxonomy" id="342230"/>
    <lineage>
        <taxon>Bacteria</taxon>
        <taxon>Bacillati</taxon>
        <taxon>Actinomycetota</taxon>
        <taxon>Actinomycetes</taxon>
        <taxon>Pseudonocardiales</taxon>
        <taxon>Pseudonocardiaceae</taxon>
        <taxon>Amycolatopsis</taxon>
    </lineage>
</organism>
<keyword evidence="5 8" id="KW-1133">Transmembrane helix</keyword>
<feature type="transmembrane region" description="Helical" evidence="8">
    <location>
        <begin position="146"/>
        <end position="168"/>
    </location>
</feature>
<dbReference type="InterPro" id="IPR003663">
    <property type="entry name" value="Sugar/inositol_transpt"/>
</dbReference>
<comment type="subcellular location">
    <subcellularLocation>
        <location evidence="1">Cell membrane</location>
        <topology evidence="1">Multi-pass membrane protein</topology>
    </subcellularLocation>
</comment>
<feature type="transmembrane region" description="Helical" evidence="8">
    <location>
        <begin position="174"/>
        <end position="195"/>
    </location>
</feature>
<dbReference type="InterPro" id="IPR005829">
    <property type="entry name" value="Sugar_transporter_CS"/>
</dbReference>
<dbReference type="PANTHER" id="PTHR48020:SF12">
    <property type="entry name" value="PROTON MYO-INOSITOL COTRANSPORTER"/>
    <property type="match status" value="1"/>
</dbReference>
<dbReference type="Gene3D" id="1.20.1250.20">
    <property type="entry name" value="MFS general substrate transporter like domains"/>
    <property type="match status" value="1"/>
</dbReference>
<reference evidence="10" key="1">
    <citation type="submission" date="2023-03" db="EMBL/GenBank/DDBJ databases">
        <title>Amycolatopsis taiwanensis NBRC 103393.</title>
        <authorList>
            <person name="Ichikawa N."/>
            <person name="Sato H."/>
            <person name="Tonouchi N."/>
        </authorList>
    </citation>
    <scope>NUCLEOTIDE SEQUENCE</scope>
    <source>
        <strain evidence="10">NBRC 103393</strain>
    </source>
</reference>
<feature type="transmembrane region" description="Helical" evidence="8">
    <location>
        <begin position="21"/>
        <end position="47"/>
    </location>
</feature>
<evidence type="ECO:0000256" key="4">
    <source>
        <dbReference type="ARBA" id="ARBA00022692"/>
    </source>
</evidence>
<evidence type="ECO:0000313" key="10">
    <source>
        <dbReference type="EMBL" id="GLY71581.1"/>
    </source>
</evidence>
<dbReference type="PANTHER" id="PTHR48020">
    <property type="entry name" value="PROTON MYO-INOSITOL COTRANSPORTER"/>
    <property type="match status" value="1"/>
</dbReference>
<dbReference type="InterPro" id="IPR020846">
    <property type="entry name" value="MFS_dom"/>
</dbReference>
<dbReference type="NCBIfam" id="TIGR00879">
    <property type="entry name" value="SP"/>
    <property type="match status" value="1"/>
</dbReference>
<feature type="transmembrane region" description="Helical" evidence="8">
    <location>
        <begin position="417"/>
        <end position="437"/>
    </location>
</feature>
<feature type="transmembrane region" description="Helical" evidence="8">
    <location>
        <begin position="344"/>
        <end position="366"/>
    </location>
</feature>
<dbReference type="RefSeq" id="WP_285491436.1">
    <property type="nucleotide sequence ID" value="NZ_BSTI01000040.1"/>
</dbReference>
<dbReference type="Proteomes" id="UP001165136">
    <property type="component" value="Unassembled WGS sequence"/>
</dbReference>
<dbReference type="AlphaFoldDB" id="A0A9W6R993"/>
<dbReference type="InterPro" id="IPR005828">
    <property type="entry name" value="MFS_sugar_transport-like"/>
</dbReference>
<accession>A0A9W6R993</accession>
<feature type="domain" description="Major facilitator superfamily (MFS) profile" evidence="9">
    <location>
        <begin position="22"/>
        <end position="441"/>
    </location>
</feature>
<keyword evidence="3 7" id="KW-0813">Transport</keyword>
<evidence type="ECO:0000256" key="6">
    <source>
        <dbReference type="ARBA" id="ARBA00023136"/>
    </source>
</evidence>
<evidence type="ECO:0000259" key="9">
    <source>
        <dbReference type="PROSITE" id="PS50850"/>
    </source>
</evidence>
<dbReference type="InterPro" id="IPR050814">
    <property type="entry name" value="Myo-inositol_Transporter"/>
</dbReference>
<evidence type="ECO:0000256" key="5">
    <source>
        <dbReference type="ARBA" id="ARBA00022989"/>
    </source>
</evidence>
<dbReference type="SUPFAM" id="SSF103473">
    <property type="entry name" value="MFS general substrate transporter"/>
    <property type="match status" value="1"/>
</dbReference>